<accession>A0A6A4CC26</accession>
<dbReference type="EMBL" id="QXFV01003593">
    <property type="protein sequence ID" value="KAE8975423.1"/>
    <property type="molecule type" value="Genomic_DNA"/>
</dbReference>
<evidence type="ECO:0000313" key="7">
    <source>
        <dbReference type="Proteomes" id="UP000435112"/>
    </source>
</evidence>
<dbReference type="Proteomes" id="UP000435112">
    <property type="component" value="Unassembled WGS sequence"/>
</dbReference>
<evidence type="ECO:0000256" key="1">
    <source>
        <dbReference type="SAM" id="Phobius"/>
    </source>
</evidence>
<keyword evidence="1" id="KW-0812">Transmembrane</keyword>
<evidence type="ECO:0000313" key="4">
    <source>
        <dbReference type="EMBL" id="KAE9286697.1"/>
    </source>
</evidence>
<organism evidence="4 6">
    <name type="scientific">Phytophthora rubi</name>
    <dbReference type="NCBI Taxonomy" id="129364"/>
    <lineage>
        <taxon>Eukaryota</taxon>
        <taxon>Sar</taxon>
        <taxon>Stramenopiles</taxon>
        <taxon>Oomycota</taxon>
        <taxon>Peronosporomycetes</taxon>
        <taxon>Peronosporales</taxon>
        <taxon>Peronosporaceae</taxon>
        <taxon>Phytophthora</taxon>
    </lineage>
</organism>
<evidence type="ECO:0000313" key="2">
    <source>
        <dbReference type="EMBL" id="KAE8975423.1"/>
    </source>
</evidence>
<keyword evidence="1" id="KW-0472">Membrane</keyword>
<evidence type="ECO:0000313" key="3">
    <source>
        <dbReference type="EMBL" id="KAE8977170.1"/>
    </source>
</evidence>
<keyword evidence="6" id="KW-1185">Reference proteome</keyword>
<dbReference type="EMBL" id="QXFU01003231">
    <property type="protein sequence ID" value="KAE8977170.1"/>
    <property type="molecule type" value="Genomic_DNA"/>
</dbReference>
<name>A0A6A4CC26_9STRA</name>
<dbReference type="Proteomes" id="UP000429607">
    <property type="component" value="Unassembled WGS sequence"/>
</dbReference>
<protein>
    <submittedName>
        <fullName evidence="4">Uncharacterized protein</fullName>
    </submittedName>
</protein>
<reference evidence="4 6" key="1">
    <citation type="submission" date="2018-08" db="EMBL/GenBank/DDBJ databases">
        <title>Genomic investigation of the strawberry pathogen Phytophthora fragariae indicates pathogenicity is determined by transcriptional variation in three key races.</title>
        <authorList>
            <person name="Adams T.M."/>
            <person name="Armitage A.D."/>
            <person name="Sobczyk M.K."/>
            <person name="Bates H.J."/>
            <person name="Dunwell J.M."/>
            <person name="Nellist C.F."/>
            <person name="Harrison R.J."/>
        </authorList>
    </citation>
    <scope>NUCLEOTIDE SEQUENCE [LARGE SCALE GENOMIC DNA]</scope>
    <source>
        <strain evidence="2 5">SCRP249</strain>
        <strain evidence="3 7">SCRP324</strain>
        <strain evidence="4 6">SCRP333</strain>
    </source>
</reference>
<dbReference type="AlphaFoldDB" id="A0A6A4CC26"/>
<evidence type="ECO:0000313" key="5">
    <source>
        <dbReference type="Proteomes" id="UP000429607"/>
    </source>
</evidence>
<comment type="caution">
    <text evidence="4">The sequence shown here is derived from an EMBL/GenBank/DDBJ whole genome shotgun (WGS) entry which is preliminary data.</text>
</comment>
<dbReference type="Proteomes" id="UP000434957">
    <property type="component" value="Unassembled WGS sequence"/>
</dbReference>
<feature type="transmembrane region" description="Helical" evidence="1">
    <location>
        <begin position="34"/>
        <end position="55"/>
    </location>
</feature>
<evidence type="ECO:0000313" key="6">
    <source>
        <dbReference type="Proteomes" id="UP000434957"/>
    </source>
</evidence>
<gene>
    <name evidence="2" type="ORF">PR001_g25709</name>
    <name evidence="3" type="ORF">PR002_g25091</name>
    <name evidence="4" type="ORF">PR003_g26244</name>
</gene>
<keyword evidence="1" id="KW-1133">Transmembrane helix</keyword>
<proteinExistence type="predicted"/>
<sequence length="58" mass="6193">MRQRQIVASVQFAATTTAIPDVAVLDLDLLLPAVNLTATATSVLGAVPCFFFVFCEVH</sequence>
<dbReference type="EMBL" id="QXFT01003351">
    <property type="protein sequence ID" value="KAE9286697.1"/>
    <property type="molecule type" value="Genomic_DNA"/>
</dbReference>